<proteinExistence type="predicted"/>
<evidence type="ECO:0000313" key="1">
    <source>
        <dbReference type="EMBL" id="TFK64983.1"/>
    </source>
</evidence>
<evidence type="ECO:0000313" key="2">
    <source>
        <dbReference type="Proteomes" id="UP000308600"/>
    </source>
</evidence>
<organism evidence="1 2">
    <name type="scientific">Pluteus cervinus</name>
    <dbReference type="NCBI Taxonomy" id="181527"/>
    <lineage>
        <taxon>Eukaryota</taxon>
        <taxon>Fungi</taxon>
        <taxon>Dikarya</taxon>
        <taxon>Basidiomycota</taxon>
        <taxon>Agaricomycotina</taxon>
        <taxon>Agaricomycetes</taxon>
        <taxon>Agaricomycetidae</taxon>
        <taxon>Agaricales</taxon>
        <taxon>Pluteineae</taxon>
        <taxon>Pluteaceae</taxon>
        <taxon>Pluteus</taxon>
    </lineage>
</organism>
<gene>
    <name evidence="1" type="ORF">BDN72DRAFT_219495</name>
</gene>
<dbReference type="Proteomes" id="UP000308600">
    <property type="component" value="Unassembled WGS sequence"/>
</dbReference>
<dbReference type="EMBL" id="ML208452">
    <property type="protein sequence ID" value="TFK64983.1"/>
    <property type="molecule type" value="Genomic_DNA"/>
</dbReference>
<name>A0ACD3AGG5_9AGAR</name>
<accession>A0ACD3AGG5</accession>
<reference evidence="1 2" key="1">
    <citation type="journal article" date="2019" name="Nat. Ecol. Evol.">
        <title>Megaphylogeny resolves global patterns of mushroom evolution.</title>
        <authorList>
            <person name="Varga T."/>
            <person name="Krizsan K."/>
            <person name="Foldi C."/>
            <person name="Dima B."/>
            <person name="Sanchez-Garcia M."/>
            <person name="Sanchez-Ramirez S."/>
            <person name="Szollosi G.J."/>
            <person name="Szarkandi J.G."/>
            <person name="Papp V."/>
            <person name="Albert L."/>
            <person name="Andreopoulos W."/>
            <person name="Angelini C."/>
            <person name="Antonin V."/>
            <person name="Barry K.W."/>
            <person name="Bougher N.L."/>
            <person name="Buchanan P."/>
            <person name="Buyck B."/>
            <person name="Bense V."/>
            <person name="Catcheside P."/>
            <person name="Chovatia M."/>
            <person name="Cooper J."/>
            <person name="Damon W."/>
            <person name="Desjardin D."/>
            <person name="Finy P."/>
            <person name="Geml J."/>
            <person name="Haridas S."/>
            <person name="Hughes K."/>
            <person name="Justo A."/>
            <person name="Karasinski D."/>
            <person name="Kautmanova I."/>
            <person name="Kiss B."/>
            <person name="Kocsube S."/>
            <person name="Kotiranta H."/>
            <person name="LaButti K.M."/>
            <person name="Lechner B.E."/>
            <person name="Liimatainen K."/>
            <person name="Lipzen A."/>
            <person name="Lukacs Z."/>
            <person name="Mihaltcheva S."/>
            <person name="Morgado L.N."/>
            <person name="Niskanen T."/>
            <person name="Noordeloos M.E."/>
            <person name="Ohm R.A."/>
            <person name="Ortiz-Santana B."/>
            <person name="Ovrebo C."/>
            <person name="Racz N."/>
            <person name="Riley R."/>
            <person name="Savchenko A."/>
            <person name="Shiryaev A."/>
            <person name="Soop K."/>
            <person name="Spirin V."/>
            <person name="Szebenyi C."/>
            <person name="Tomsovsky M."/>
            <person name="Tulloss R.E."/>
            <person name="Uehling J."/>
            <person name="Grigoriev I.V."/>
            <person name="Vagvolgyi C."/>
            <person name="Papp T."/>
            <person name="Martin F.M."/>
            <person name="Miettinen O."/>
            <person name="Hibbett D.S."/>
            <person name="Nagy L.G."/>
        </authorList>
    </citation>
    <scope>NUCLEOTIDE SEQUENCE [LARGE SCALE GENOMIC DNA]</scope>
    <source>
        <strain evidence="1 2">NL-1719</strain>
    </source>
</reference>
<protein>
    <submittedName>
        <fullName evidence="1">Uncharacterized protein</fullName>
    </submittedName>
</protein>
<keyword evidence="2" id="KW-1185">Reference proteome</keyword>
<sequence>MLAITQGPEAEGSNTQLTTLVMLPRELLLEILQELPHAELYRLAWTCRALHDAALTLIIEKYCPDVFTRGSLFIGTHHPTFLMPALHGFRFVNDFRSMTINLHGEIYLLFRDLRIVKDMISRMKADLQSFSLHFHAPSIASLGRGKAEYTDLEVLLERLREVLDLAIEKGCRTMSVRSDSHHGVRGLYTRPKTRIRHFISAPIPPIPPIQPIVIHKKESRFISKVWAKVTAPLRHKAHDMPPAPGM</sequence>